<dbReference type="InterPro" id="IPR014327">
    <property type="entry name" value="RNA_pol_sigma70_bacteroid"/>
</dbReference>
<dbReference type="AlphaFoldDB" id="A0A1T5JGA5"/>
<dbReference type="SUPFAM" id="SSF88659">
    <property type="entry name" value="Sigma3 and sigma4 domains of RNA polymerase sigma factors"/>
    <property type="match status" value="1"/>
</dbReference>
<dbReference type="CDD" id="cd06171">
    <property type="entry name" value="Sigma70_r4"/>
    <property type="match status" value="1"/>
</dbReference>
<dbReference type="SUPFAM" id="SSF88946">
    <property type="entry name" value="Sigma2 domain of RNA polymerase sigma factors"/>
    <property type="match status" value="1"/>
</dbReference>
<dbReference type="GO" id="GO:0016987">
    <property type="term" value="F:sigma factor activity"/>
    <property type="evidence" value="ECO:0007669"/>
    <property type="project" value="UniProtKB-KW"/>
</dbReference>
<dbReference type="PRINTS" id="PR00038">
    <property type="entry name" value="HTHLUXR"/>
</dbReference>
<keyword evidence="2" id="KW-0805">Transcription regulation</keyword>
<reference evidence="6 7" key="1">
    <citation type="submission" date="2017-02" db="EMBL/GenBank/DDBJ databases">
        <authorList>
            <person name="Peterson S.W."/>
        </authorList>
    </citation>
    <scope>NUCLEOTIDE SEQUENCE [LARGE SCALE GENOMIC DNA]</scope>
    <source>
        <strain evidence="6 7">DSM 25262</strain>
    </source>
</reference>
<dbReference type="RefSeq" id="WP_079685644.1">
    <property type="nucleotide sequence ID" value="NZ_FUZU01000001.1"/>
</dbReference>
<keyword evidence="3" id="KW-0731">Sigma factor</keyword>
<dbReference type="InterPro" id="IPR013325">
    <property type="entry name" value="RNA_pol_sigma_r2"/>
</dbReference>
<proteinExistence type="inferred from homology"/>
<dbReference type="Pfam" id="PF04542">
    <property type="entry name" value="Sigma70_r2"/>
    <property type="match status" value="1"/>
</dbReference>
<dbReference type="InterPro" id="IPR013324">
    <property type="entry name" value="RNA_pol_sigma_r3/r4-like"/>
</dbReference>
<evidence type="ECO:0000256" key="1">
    <source>
        <dbReference type="ARBA" id="ARBA00010641"/>
    </source>
</evidence>
<dbReference type="Gene3D" id="1.10.10.10">
    <property type="entry name" value="Winged helix-like DNA-binding domain superfamily/Winged helix DNA-binding domain"/>
    <property type="match status" value="1"/>
</dbReference>
<dbReference type="InterPro" id="IPR000792">
    <property type="entry name" value="Tscrpt_reg_LuxR_C"/>
</dbReference>
<keyword evidence="4" id="KW-0804">Transcription</keyword>
<dbReference type="InterPro" id="IPR014284">
    <property type="entry name" value="RNA_pol_sigma-70_dom"/>
</dbReference>
<evidence type="ECO:0000313" key="7">
    <source>
        <dbReference type="Proteomes" id="UP000190961"/>
    </source>
</evidence>
<name>A0A1T5JGA5_9BACT</name>
<accession>A0A1T5JGA5</accession>
<comment type="similarity">
    <text evidence="1">Belongs to the sigma-70 factor family. ECF subfamily.</text>
</comment>
<dbReference type="STRING" id="688867.SAMN05660236_1078"/>
<dbReference type="InterPro" id="IPR007627">
    <property type="entry name" value="RNA_pol_sigma70_r2"/>
</dbReference>
<dbReference type="Proteomes" id="UP000190961">
    <property type="component" value="Unassembled WGS sequence"/>
</dbReference>
<dbReference type="InterPro" id="IPR013249">
    <property type="entry name" value="RNA_pol_sigma70_r4_t2"/>
</dbReference>
<keyword evidence="7" id="KW-1185">Reference proteome</keyword>
<dbReference type="GO" id="GO:0006352">
    <property type="term" value="P:DNA-templated transcription initiation"/>
    <property type="evidence" value="ECO:0007669"/>
    <property type="project" value="InterPro"/>
</dbReference>
<organism evidence="6 7">
    <name type="scientific">Ohtaekwangia koreensis</name>
    <dbReference type="NCBI Taxonomy" id="688867"/>
    <lineage>
        <taxon>Bacteria</taxon>
        <taxon>Pseudomonadati</taxon>
        <taxon>Bacteroidota</taxon>
        <taxon>Cytophagia</taxon>
        <taxon>Cytophagales</taxon>
        <taxon>Fulvivirgaceae</taxon>
        <taxon>Ohtaekwangia</taxon>
    </lineage>
</organism>
<dbReference type="PANTHER" id="PTHR43133:SF46">
    <property type="entry name" value="RNA POLYMERASE SIGMA-70 FACTOR ECF SUBFAMILY"/>
    <property type="match status" value="1"/>
</dbReference>
<evidence type="ECO:0000313" key="6">
    <source>
        <dbReference type="EMBL" id="SKC50469.1"/>
    </source>
</evidence>
<dbReference type="PROSITE" id="PS00622">
    <property type="entry name" value="HTH_LUXR_1"/>
    <property type="match status" value="1"/>
</dbReference>
<sequence length="196" mass="23455">MPEVEDFELIKNIKRGDPRSLELLFRRLYPRLYAYAQKFLHDSDDSEEIVQELFYTIWKHRDRLDERQSLSAYLFTSVKNRCLNLLEAKKNRTKHAELLCYLYVQEQTDNINSYHALLAKDLEKDFNRALEYLPQECRKIFELSRFEGLKYQEIASRLNISIKTVETQMSRALSKLRLQLKEHLISLLLVCVCLFN</sequence>
<evidence type="ECO:0000256" key="4">
    <source>
        <dbReference type="ARBA" id="ARBA00023163"/>
    </source>
</evidence>
<dbReference type="InterPro" id="IPR036388">
    <property type="entry name" value="WH-like_DNA-bd_sf"/>
</dbReference>
<dbReference type="PANTHER" id="PTHR43133">
    <property type="entry name" value="RNA POLYMERASE ECF-TYPE SIGMA FACTO"/>
    <property type="match status" value="1"/>
</dbReference>
<dbReference type="NCBIfam" id="TIGR02985">
    <property type="entry name" value="Sig70_bacteroi1"/>
    <property type="match status" value="1"/>
</dbReference>
<gene>
    <name evidence="6" type="ORF">SAMN05660236_1078</name>
</gene>
<dbReference type="InterPro" id="IPR039425">
    <property type="entry name" value="RNA_pol_sigma-70-like"/>
</dbReference>
<protein>
    <submittedName>
        <fullName evidence="6">RNA polymerase sigma-70 factor, ECF subfamily</fullName>
    </submittedName>
</protein>
<evidence type="ECO:0000256" key="2">
    <source>
        <dbReference type="ARBA" id="ARBA00023015"/>
    </source>
</evidence>
<evidence type="ECO:0000259" key="5">
    <source>
        <dbReference type="PROSITE" id="PS00622"/>
    </source>
</evidence>
<dbReference type="NCBIfam" id="TIGR02937">
    <property type="entry name" value="sigma70-ECF"/>
    <property type="match status" value="1"/>
</dbReference>
<evidence type="ECO:0000256" key="3">
    <source>
        <dbReference type="ARBA" id="ARBA00023082"/>
    </source>
</evidence>
<dbReference type="Gene3D" id="1.10.1740.10">
    <property type="match status" value="1"/>
</dbReference>
<dbReference type="EMBL" id="FUZU01000001">
    <property type="protein sequence ID" value="SKC50469.1"/>
    <property type="molecule type" value="Genomic_DNA"/>
</dbReference>
<dbReference type="Pfam" id="PF08281">
    <property type="entry name" value="Sigma70_r4_2"/>
    <property type="match status" value="1"/>
</dbReference>
<dbReference type="GO" id="GO:0003677">
    <property type="term" value="F:DNA binding"/>
    <property type="evidence" value="ECO:0007669"/>
    <property type="project" value="InterPro"/>
</dbReference>
<dbReference type="SMART" id="SM00421">
    <property type="entry name" value="HTH_LUXR"/>
    <property type="match status" value="1"/>
</dbReference>
<feature type="domain" description="HTH luxR-type" evidence="5">
    <location>
        <begin position="148"/>
        <end position="175"/>
    </location>
</feature>